<feature type="chain" id="PRO_5032708795" evidence="4">
    <location>
        <begin position="22"/>
        <end position="510"/>
    </location>
</feature>
<protein>
    <submittedName>
        <fullName evidence="6">Rubisco LSMT substrate-binding</fullName>
    </submittedName>
</protein>
<dbReference type="PANTHER" id="PTHR13271:SF148">
    <property type="entry name" value="SET DOMAIN-CONTAINING PROTEIN"/>
    <property type="match status" value="1"/>
</dbReference>
<keyword evidence="7" id="KW-1185">Reference proteome</keyword>
<dbReference type="InterPro" id="IPR046341">
    <property type="entry name" value="SET_dom_sf"/>
</dbReference>
<dbReference type="SUPFAM" id="SSF81822">
    <property type="entry name" value="RuBisCo LSMT C-terminal, substrate-binding domain"/>
    <property type="match status" value="1"/>
</dbReference>
<dbReference type="Gene3D" id="3.90.1420.10">
    <property type="entry name" value="Rubisco LSMT, substrate-binding domain"/>
    <property type="match status" value="1"/>
</dbReference>
<evidence type="ECO:0000256" key="1">
    <source>
        <dbReference type="ARBA" id="ARBA00022603"/>
    </source>
</evidence>
<proteinExistence type="predicted"/>
<dbReference type="InterPro" id="IPR015353">
    <property type="entry name" value="Rubisco_LSMT_subst-bd"/>
</dbReference>
<feature type="signal peptide" evidence="4">
    <location>
        <begin position="1"/>
        <end position="21"/>
    </location>
</feature>
<dbReference type="Proteomes" id="UP000602510">
    <property type="component" value="Unassembled WGS sequence"/>
</dbReference>
<accession>A0A833TBR1</accession>
<gene>
    <name evidence="6" type="ORF">GN244_ATG04407</name>
</gene>
<dbReference type="InterPro" id="IPR036464">
    <property type="entry name" value="Rubisco_LSMT_subst-bd_sf"/>
</dbReference>
<feature type="domain" description="Rubisco LSMT substrate-binding" evidence="5">
    <location>
        <begin position="352"/>
        <end position="485"/>
    </location>
</feature>
<dbReference type="InterPro" id="IPR050600">
    <property type="entry name" value="SETD3_SETD6_MTase"/>
</dbReference>
<dbReference type="AlphaFoldDB" id="A0A833TBR1"/>
<keyword evidence="4" id="KW-0732">Signal</keyword>
<dbReference type="Gene3D" id="3.90.1410.10">
    <property type="entry name" value="set domain protein methyltransferase, domain 1"/>
    <property type="match status" value="1"/>
</dbReference>
<evidence type="ECO:0000259" key="5">
    <source>
        <dbReference type="Pfam" id="PF09273"/>
    </source>
</evidence>
<evidence type="ECO:0000313" key="7">
    <source>
        <dbReference type="Proteomes" id="UP000602510"/>
    </source>
</evidence>
<keyword evidence="1" id="KW-0489">Methyltransferase</keyword>
<sequence length="510" mass="56124">MKLLCSFASLLLLVGAHPVSSFTIDASAEVAAARPDVEVEFDLDPESKAQWGAYTGSRSDRPVLEGRSGSMGVNIRPLGSAKVKPVAPMSTVLQPEGFNFGRGTAYITAENVEVGSELLSLPMSQVMSVESAARGRVGLLLEVNPDLPSAIALGLHLLEERALGAASNFSDFVATLPTIEAINSTLFYSEDEMNELEGSQLQRFTLGRAQAVEAFYDALVQPVTSREAVDPPIFHKSEFTLDKFRWAMGVVWSSTFQFGENEDDVILAPVLNTIGICTDLNQEGNEACPETSIKVDTDTQRLTVYASVAYSKSQEVRLSMPGKSSTQLMLSHGFARARASKLDKLDLTVTLDPSDTLAPLKNYLLQTQLNESINATYEFFYGSSKIDEYVSTSLRMKLLSGGELARYKELLTPAEGEEHRPIVSLRNEFVFTRAVISTCTTLLKQYPTSIEQDQENLAKLSDKDDVESVRIAHVQRILIMEKQILNETMELALDQWQSLLYSSHPNLLEV</sequence>
<keyword evidence="3" id="KW-0949">S-adenosyl-L-methionine</keyword>
<dbReference type="CDD" id="cd10527">
    <property type="entry name" value="SET_LSMT"/>
    <property type="match status" value="1"/>
</dbReference>
<organism evidence="6 7">
    <name type="scientific">Phytophthora infestans</name>
    <name type="common">Potato late blight agent</name>
    <name type="synonym">Botrytis infestans</name>
    <dbReference type="NCBI Taxonomy" id="4787"/>
    <lineage>
        <taxon>Eukaryota</taxon>
        <taxon>Sar</taxon>
        <taxon>Stramenopiles</taxon>
        <taxon>Oomycota</taxon>
        <taxon>Peronosporomycetes</taxon>
        <taxon>Peronosporales</taxon>
        <taxon>Peronosporaceae</taxon>
        <taxon>Phytophthora</taxon>
    </lineage>
</organism>
<dbReference type="SUPFAM" id="SSF82199">
    <property type="entry name" value="SET domain"/>
    <property type="match status" value="1"/>
</dbReference>
<evidence type="ECO:0000256" key="4">
    <source>
        <dbReference type="SAM" id="SignalP"/>
    </source>
</evidence>
<dbReference type="GO" id="GO:0032259">
    <property type="term" value="P:methylation"/>
    <property type="evidence" value="ECO:0007669"/>
    <property type="project" value="UniProtKB-KW"/>
</dbReference>
<dbReference type="OMA" id="KAQWGGY"/>
<dbReference type="PANTHER" id="PTHR13271">
    <property type="entry name" value="UNCHARACTERIZED PUTATIVE METHYLTRANSFERASE"/>
    <property type="match status" value="1"/>
</dbReference>
<evidence type="ECO:0000256" key="2">
    <source>
        <dbReference type="ARBA" id="ARBA00022679"/>
    </source>
</evidence>
<keyword evidence="2" id="KW-0808">Transferase</keyword>
<comment type="caution">
    <text evidence="6">The sequence shown here is derived from an EMBL/GenBank/DDBJ whole genome shotgun (WGS) entry which is preliminary data.</text>
</comment>
<dbReference type="GO" id="GO:0016279">
    <property type="term" value="F:protein-lysine N-methyltransferase activity"/>
    <property type="evidence" value="ECO:0007669"/>
    <property type="project" value="TreeGrafter"/>
</dbReference>
<dbReference type="EMBL" id="WSZM01000090">
    <property type="protein sequence ID" value="KAF4043365.1"/>
    <property type="molecule type" value="Genomic_DNA"/>
</dbReference>
<dbReference type="Pfam" id="PF09273">
    <property type="entry name" value="Rubis-subs-bind"/>
    <property type="match status" value="1"/>
</dbReference>
<evidence type="ECO:0000313" key="6">
    <source>
        <dbReference type="EMBL" id="KAF4043365.1"/>
    </source>
</evidence>
<name>A0A833TBR1_PHYIN</name>
<evidence type="ECO:0000256" key="3">
    <source>
        <dbReference type="ARBA" id="ARBA00022691"/>
    </source>
</evidence>
<reference evidence="6" key="1">
    <citation type="submission" date="2020-04" db="EMBL/GenBank/DDBJ databases">
        <title>Hybrid Assembly of Korean Phytophthora infestans isolates.</title>
        <authorList>
            <person name="Prokchorchik M."/>
            <person name="Lee Y."/>
            <person name="Seo J."/>
            <person name="Cho J.-H."/>
            <person name="Park Y.-E."/>
            <person name="Jang D.-C."/>
            <person name="Im J.-S."/>
            <person name="Choi J.-G."/>
            <person name="Park H.-J."/>
            <person name="Lee G.-B."/>
            <person name="Lee Y.-G."/>
            <person name="Hong S.-Y."/>
            <person name="Cho K."/>
            <person name="Sohn K.H."/>
        </authorList>
    </citation>
    <scope>NUCLEOTIDE SEQUENCE</scope>
    <source>
        <strain evidence="6">KR_1_A1</strain>
    </source>
</reference>